<sequence>MGLHRLEAIDEYAVFLVMKRGQNVRPLNKREYILDIATEAEPVDSNYSLWFRRVIWTQPLKFDNELCVTMHYNQV</sequence>
<dbReference type="InterPro" id="IPR051567">
    <property type="entry name" value="Unconventional_Myosin_ATPase"/>
</dbReference>
<dbReference type="Proteomes" id="UP000314982">
    <property type="component" value="Unassembled WGS sequence"/>
</dbReference>
<proteinExistence type="predicted"/>
<dbReference type="PROSITE" id="PS50200">
    <property type="entry name" value="RA"/>
    <property type="match status" value="1"/>
</dbReference>
<feature type="domain" description="Ras-associating" evidence="1">
    <location>
        <begin position="1"/>
        <end position="56"/>
    </location>
</feature>
<dbReference type="STRING" id="62062.ENSHHUP00000014011"/>
<dbReference type="PANTHER" id="PTHR22692:SF21">
    <property type="entry name" value="MYOSIN XVA"/>
    <property type="match status" value="1"/>
</dbReference>
<dbReference type="Ensembl" id="ENSHHUT00000014478.1">
    <property type="protein sequence ID" value="ENSHHUP00000014011.1"/>
    <property type="gene ID" value="ENSHHUG00000008664.1"/>
</dbReference>
<dbReference type="AlphaFoldDB" id="A0A4W5KPT3"/>
<keyword evidence="3" id="KW-1185">Reference proteome</keyword>
<name>A0A4W5KPT3_9TELE</name>
<evidence type="ECO:0000313" key="3">
    <source>
        <dbReference type="Proteomes" id="UP000314982"/>
    </source>
</evidence>
<evidence type="ECO:0000313" key="2">
    <source>
        <dbReference type="Ensembl" id="ENSHHUP00000014011.1"/>
    </source>
</evidence>
<protein>
    <recommendedName>
        <fullName evidence="1">Ras-associating domain-containing protein</fullName>
    </recommendedName>
</protein>
<dbReference type="GO" id="GO:0007165">
    <property type="term" value="P:signal transduction"/>
    <property type="evidence" value="ECO:0007669"/>
    <property type="project" value="InterPro"/>
</dbReference>
<organism evidence="2 3">
    <name type="scientific">Hucho hucho</name>
    <name type="common">huchen</name>
    <dbReference type="NCBI Taxonomy" id="62062"/>
    <lineage>
        <taxon>Eukaryota</taxon>
        <taxon>Metazoa</taxon>
        <taxon>Chordata</taxon>
        <taxon>Craniata</taxon>
        <taxon>Vertebrata</taxon>
        <taxon>Euteleostomi</taxon>
        <taxon>Actinopterygii</taxon>
        <taxon>Neopterygii</taxon>
        <taxon>Teleostei</taxon>
        <taxon>Protacanthopterygii</taxon>
        <taxon>Salmoniformes</taxon>
        <taxon>Salmonidae</taxon>
        <taxon>Salmoninae</taxon>
        <taxon>Hucho</taxon>
    </lineage>
</organism>
<dbReference type="GeneTree" id="ENSGT00930000151032"/>
<evidence type="ECO:0000259" key="1">
    <source>
        <dbReference type="PROSITE" id="PS50200"/>
    </source>
</evidence>
<reference evidence="2" key="2">
    <citation type="submission" date="2025-08" db="UniProtKB">
        <authorList>
            <consortium name="Ensembl"/>
        </authorList>
    </citation>
    <scope>IDENTIFICATION</scope>
</reference>
<dbReference type="InterPro" id="IPR000159">
    <property type="entry name" value="RA_dom"/>
</dbReference>
<accession>A0A4W5KPT3</accession>
<dbReference type="PANTHER" id="PTHR22692">
    <property type="entry name" value="MYOSIN VII, XV"/>
    <property type="match status" value="1"/>
</dbReference>
<reference evidence="3" key="1">
    <citation type="submission" date="2018-06" db="EMBL/GenBank/DDBJ databases">
        <title>Genome assembly of Danube salmon.</title>
        <authorList>
            <person name="Macqueen D.J."/>
            <person name="Gundappa M.K."/>
        </authorList>
    </citation>
    <scope>NUCLEOTIDE SEQUENCE [LARGE SCALE GENOMIC DNA]</scope>
</reference>
<reference evidence="2" key="3">
    <citation type="submission" date="2025-09" db="UniProtKB">
        <authorList>
            <consortium name="Ensembl"/>
        </authorList>
    </citation>
    <scope>IDENTIFICATION</scope>
</reference>